<dbReference type="EMBL" id="RBNJ01001068">
    <property type="protein sequence ID" value="RUS33613.1"/>
    <property type="molecule type" value="Genomic_DNA"/>
</dbReference>
<dbReference type="AlphaFoldDB" id="A0A433QUY5"/>
<keyword evidence="7" id="KW-1185">Reference proteome</keyword>
<comment type="caution">
    <text evidence="6">The sequence shown here is derived from an EMBL/GenBank/DDBJ whole genome shotgun (WGS) entry which is preliminary data.</text>
</comment>
<name>A0A433QUY5_9FUNG</name>
<feature type="region of interest" description="Disordered" evidence="4">
    <location>
        <begin position="435"/>
        <end position="458"/>
    </location>
</feature>
<evidence type="ECO:0000256" key="3">
    <source>
        <dbReference type="ARBA" id="ARBA00022525"/>
    </source>
</evidence>
<organism evidence="6 7">
    <name type="scientific">Jimgerdemannia flammicorona</name>
    <dbReference type="NCBI Taxonomy" id="994334"/>
    <lineage>
        <taxon>Eukaryota</taxon>
        <taxon>Fungi</taxon>
        <taxon>Fungi incertae sedis</taxon>
        <taxon>Mucoromycota</taxon>
        <taxon>Mucoromycotina</taxon>
        <taxon>Endogonomycetes</taxon>
        <taxon>Endogonales</taxon>
        <taxon>Endogonaceae</taxon>
        <taxon>Jimgerdemannia</taxon>
    </lineage>
</organism>
<evidence type="ECO:0000256" key="1">
    <source>
        <dbReference type="ARBA" id="ARBA00004340"/>
    </source>
</evidence>
<dbReference type="GO" id="GO:0005576">
    <property type="term" value="C:extracellular region"/>
    <property type="evidence" value="ECO:0007669"/>
    <property type="project" value="UniProtKB-SubCell"/>
</dbReference>
<sequence>MGDTVTLTCYTPSTRSIFDVIIEKAHSVANLKHHLWERKASTFPDTDPEDLQIYRVNISCDSSNATFDALQREYRPDIELLGGEELHPTQKIFEAFFNVPQEGRHIHVIVVAPVLWYRWENQKEPGTLSTKLLTKCVNLGGLAVELSHSNPYAQNLYPFEISFVESDDLRRTKILRRGIPLRELKTFDESPLIIRFPFSGRSGESSYFSLSDSAIHVNLKFLNVPVAIILGHDTGSWHMLLDGTKKKYPKLEEAENEIYYVDAKKNIIENDFTFNNYLKNAPLNDQDEICLTFFVRIKGKRAYGEWDAKDVIREILHQQYANITFLPEFDIGKNIRKRKRKESHHPTDYLANVYGIVTTGLEWRFIRWSDTLESPKVVISKPYRCTFNGEGMEDAEKVLSIIIRIIHSQAIFVESQIGSSEGIYEVAMKKDNVLRPSQHQRSVKDDEEIVEPEQSLFE</sequence>
<reference evidence="6 7" key="1">
    <citation type="journal article" date="2018" name="New Phytol.">
        <title>Phylogenomics of Endogonaceae and evolution of mycorrhizas within Mucoromycota.</title>
        <authorList>
            <person name="Chang Y."/>
            <person name="Desiro A."/>
            <person name="Na H."/>
            <person name="Sandor L."/>
            <person name="Lipzen A."/>
            <person name="Clum A."/>
            <person name="Barry K."/>
            <person name="Grigoriev I.V."/>
            <person name="Martin F.M."/>
            <person name="Stajich J.E."/>
            <person name="Smith M.E."/>
            <person name="Bonito G."/>
            <person name="Spatafora J.W."/>
        </authorList>
    </citation>
    <scope>NUCLEOTIDE SEQUENCE [LARGE SCALE GENOMIC DNA]</scope>
    <source>
        <strain evidence="6 7">AD002</strain>
    </source>
</reference>
<evidence type="ECO:0000256" key="2">
    <source>
        <dbReference type="ARBA" id="ARBA00004613"/>
    </source>
</evidence>
<proteinExistence type="predicted"/>
<evidence type="ECO:0000259" key="5">
    <source>
        <dbReference type="Pfam" id="PF20147"/>
    </source>
</evidence>
<dbReference type="GO" id="GO:0043657">
    <property type="term" value="C:host cell"/>
    <property type="evidence" value="ECO:0007669"/>
    <property type="project" value="UniProtKB-SubCell"/>
</dbReference>
<dbReference type="Proteomes" id="UP000274822">
    <property type="component" value="Unassembled WGS sequence"/>
</dbReference>
<protein>
    <recommendedName>
        <fullName evidence="5">Crinkler effector protein N-terminal domain-containing protein</fullName>
    </recommendedName>
</protein>
<dbReference type="InterPro" id="IPR045379">
    <property type="entry name" value="Crinkler_N"/>
</dbReference>
<comment type="subcellular location">
    <subcellularLocation>
        <location evidence="1">Host cell</location>
    </subcellularLocation>
    <subcellularLocation>
        <location evidence="2">Secreted</location>
    </subcellularLocation>
</comment>
<evidence type="ECO:0000313" key="6">
    <source>
        <dbReference type="EMBL" id="RUS33613.1"/>
    </source>
</evidence>
<gene>
    <name evidence="6" type="ORF">BC938DRAFT_470896</name>
</gene>
<accession>A0A433QUY5</accession>
<feature type="domain" description="Crinkler effector protein N-terminal" evidence="5">
    <location>
        <begin position="5"/>
        <end position="111"/>
    </location>
</feature>
<evidence type="ECO:0000313" key="7">
    <source>
        <dbReference type="Proteomes" id="UP000274822"/>
    </source>
</evidence>
<evidence type="ECO:0000256" key="4">
    <source>
        <dbReference type="SAM" id="MobiDB-lite"/>
    </source>
</evidence>
<keyword evidence="3" id="KW-0964">Secreted</keyword>
<dbReference type="Pfam" id="PF20147">
    <property type="entry name" value="Crinkler"/>
    <property type="match status" value="1"/>
</dbReference>